<evidence type="ECO:0000313" key="2">
    <source>
        <dbReference type="EMBL" id="KAG3213598.1"/>
    </source>
</evidence>
<dbReference type="AlphaFoldDB" id="A0A329RNB1"/>
<dbReference type="Proteomes" id="UP000760860">
    <property type="component" value="Unassembled WGS sequence"/>
</dbReference>
<dbReference type="EMBL" id="MJFZ01000705">
    <property type="protein sequence ID" value="RAW25851.1"/>
    <property type="molecule type" value="Genomic_DNA"/>
</dbReference>
<organism evidence="3 4">
    <name type="scientific">Phytophthora cactorum</name>
    <dbReference type="NCBI Taxonomy" id="29920"/>
    <lineage>
        <taxon>Eukaryota</taxon>
        <taxon>Sar</taxon>
        <taxon>Stramenopiles</taxon>
        <taxon>Oomycota</taxon>
        <taxon>Peronosporomycetes</taxon>
        <taxon>Peronosporales</taxon>
        <taxon>Peronosporaceae</taxon>
        <taxon>Phytophthora</taxon>
    </lineage>
</organism>
<keyword evidence="4" id="KW-1185">Reference proteome</keyword>
<protein>
    <submittedName>
        <fullName evidence="3">Uncharacterized protein</fullName>
    </submittedName>
</protein>
<sequence>MEAAEDCYRKGILACESCCHDVSLVLNSIAAVHLMLFRDATDTPGISSGTSTSSAVLENLIPNAEVALLNSTVAGIISPLNHKAWTRRVRCLESLGITQPECIHDLKAIHSSIVSTVSSGIGANKQTLEFKRGAEAEIQRRSQQRENQRGHENVEASERKPTKSASKKKCDRRKKRNHKREDEGRSSDVPRVGSLTMWNVPAGAPPLEENIMFNTVDFSRFWTIMWSKKTKKNSTEKLSVVDLSIIHIMQNLDYLRGLMMKNKLTIEVHYGVVKAVRGDGTNDLENLQLLKWIDHFMSKGELSAKAAQQLGTLCTSTNCGLQMGDMGLAMPSPLYRLSKTLYMSWCYDPDLRLQADNNPFEVGAGTDIDMLAHVMQQMRTGM</sequence>
<gene>
    <name evidence="3" type="ORF">PC110_g17738</name>
    <name evidence="2" type="ORF">PC129_g15476</name>
</gene>
<feature type="compositionally biased region" description="Basic and acidic residues" evidence="1">
    <location>
        <begin position="137"/>
        <end position="161"/>
    </location>
</feature>
<reference evidence="2" key="2">
    <citation type="submission" date="2018-05" db="EMBL/GenBank/DDBJ databases">
        <title>Effector identification in a new, highly contiguous assembly of the strawberry crown rot pathogen Phytophthora cactorum.</title>
        <authorList>
            <person name="Armitage A.D."/>
            <person name="Nellist C.F."/>
            <person name="Bates H."/>
            <person name="Vickerstaff R.J."/>
            <person name="Harrison R.J."/>
        </authorList>
    </citation>
    <scope>NUCLEOTIDE SEQUENCE</scope>
    <source>
        <strain evidence="2">P421</strain>
    </source>
</reference>
<feature type="compositionally biased region" description="Basic residues" evidence="1">
    <location>
        <begin position="165"/>
        <end position="178"/>
    </location>
</feature>
<comment type="caution">
    <text evidence="3">The sequence shown here is derived from an EMBL/GenBank/DDBJ whole genome shotgun (WGS) entry which is preliminary data.</text>
</comment>
<dbReference type="EMBL" id="RCMV01000717">
    <property type="protein sequence ID" value="KAG3213598.1"/>
    <property type="molecule type" value="Genomic_DNA"/>
</dbReference>
<accession>A0A329RNB1</accession>
<dbReference type="VEuPathDB" id="FungiDB:PC110_g17738"/>
<evidence type="ECO:0000256" key="1">
    <source>
        <dbReference type="SAM" id="MobiDB-lite"/>
    </source>
</evidence>
<feature type="region of interest" description="Disordered" evidence="1">
    <location>
        <begin position="137"/>
        <end position="193"/>
    </location>
</feature>
<name>A0A329RNB1_9STRA</name>
<feature type="compositionally biased region" description="Basic and acidic residues" evidence="1">
    <location>
        <begin position="179"/>
        <end position="188"/>
    </location>
</feature>
<evidence type="ECO:0000313" key="4">
    <source>
        <dbReference type="Proteomes" id="UP000251314"/>
    </source>
</evidence>
<proteinExistence type="predicted"/>
<reference evidence="3 4" key="1">
    <citation type="submission" date="2018-01" db="EMBL/GenBank/DDBJ databases">
        <title>Draft genome of the strawberry crown rot pathogen Phytophthora cactorum.</title>
        <authorList>
            <person name="Armitage A.D."/>
            <person name="Lysoe E."/>
            <person name="Nellist C.F."/>
            <person name="Harrison R.J."/>
            <person name="Brurberg M.B."/>
        </authorList>
    </citation>
    <scope>NUCLEOTIDE SEQUENCE [LARGE SCALE GENOMIC DNA]</scope>
    <source>
        <strain evidence="3 4">10300</strain>
    </source>
</reference>
<dbReference type="Proteomes" id="UP000251314">
    <property type="component" value="Unassembled WGS sequence"/>
</dbReference>
<dbReference type="OrthoDB" id="97095at2759"/>
<evidence type="ECO:0000313" key="3">
    <source>
        <dbReference type="EMBL" id="RAW25851.1"/>
    </source>
</evidence>